<evidence type="ECO:0000256" key="11">
    <source>
        <dbReference type="SAM" id="MobiDB-lite"/>
    </source>
</evidence>
<sequence length="235" mass="26556">MNQTDTSLYQVCVIRISTASTVVSQPPAREQRTGRVREHRQQPQHTKSPPSQTPWVQGNTSATQKPVMFRRLTSLFFGGDEDMSTDQRTSKSSEMLEEGWLLVDHQEAVNEVTLVEEQVVECANTSTYRYSNPPVSGESEPISKTDVRTSELELPAQSGAGSPDRVTCGLVSVAGQLAKVTQVARVQRAQTRMERRRLTRKCIQRQNCVRQRAQRHSYSTRTVYLQQPGHRNLSR</sequence>
<evidence type="ECO:0000256" key="7">
    <source>
        <dbReference type="ARBA" id="ARBA00023163"/>
    </source>
</evidence>
<dbReference type="PANTHER" id="PTHR31671:SF2">
    <property type="entry name" value="TUMOR PROTEIN P53-INDUCIBLE NUCLEAR PROTEIN 2"/>
    <property type="match status" value="1"/>
</dbReference>
<keyword evidence="6" id="KW-0010">Activator</keyword>
<evidence type="ECO:0000313" key="12">
    <source>
        <dbReference type="Ensembl" id="ENSELUP00000082187.1"/>
    </source>
</evidence>
<dbReference type="GO" id="GO:0000045">
    <property type="term" value="P:autophagosome assembly"/>
    <property type="evidence" value="ECO:0007669"/>
    <property type="project" value="TreeGrafter"/>
</dbReference>
<keyword evidence="9" id="KW-0968">Cytoplasmic vesicle</keyword>
<protein>
    <recommendedName>
        <fullName evidence="14">Tumor protein p53 inducible nuclear protein 2</fullName>
    </recommendedName>
</protein>
<dbReference type="Ensembl" id="ENSELUT00000105251.1">
    <property type="protein sequence ID" value="ENSELUP00000082187.1"/>
    <property type="gene ID" value="ENSELUG00000004853.3"/>
</dbReference>
<dbReference type="GO" id="GO:0016604">
    <property type="term" value="C:nuclear body"/>
    <property type="evidence" value="ECO:0007669"/>
    <property type="project" value="UniProtKB-SubCell"/>
</dbReference>
<evidence type="ECO:0000256" key="4">
    <source>
        <dbReference type="ARBA" id="ARBA00023006"/>
    </source>
</evidence>
<keyword evidence="7" id="KW-0804">Transcription</keyword>
<feature type="compositionally biased region" description="Polar residues" evidence="11">
    <location>
        <begin position="43"/>
        <end position="64"/>
    </location>
</feature>
<keyword evidence="3" id="KW-0963">Cytoplasm</keyword>
<evidence type="ECO:0000313" key="13">
    <source>
        <dbReference type="Proteomes" id="UP000265140"/>
    </source>
</evidence>
<comment type="subcellular location">
    <subcellularLocation>
        <location evidence="2">Cytoplasm</location>
        <location evidence="2">Cytosol</location>
    </subcellularLocation>
    <subcellularLocation>
        <location evidence="1">Cytoplasmic vesicle</location>
        <location evidence="1">Autophagosome</location>
    </subcellularLocation>
    <subcellularLocation>
        <location evidence="10">Nucleus</location>
        <location evidence="10">Nuclear body</location>
    </subcellularLocation>
</comment>
<evidence type="ECO:0000256" key="1">
    <source>
        <dbReference type="ARBA" id="ARBA00004419"/>
    </source>
</evidence>
<dbReference type="AlphaFoldDB" id="A0AAY5K7A2"/>
<reference evidence="12 13" key="1">
    <citation type="submission" date="2020-02" db="EMBL/GenBank/DDBJ databases">
        <title>Esox lucius (northern pike) genome, fEsoLuc1, primary haplotype.</title>
        <authorList>
            <person name="Myers G."/>
            <person name="Karagic N."/>
            <person name="Meyer A."/>
            <person name="Pippel M."/>
            <person name="Reichard M."/>
            <person name="Winkler S."/>
            <person name="Tracey A."/>
            <person name="Sims Y."/>
            <person name="Howe K."/>
            <person name="Rhie A."/>
            <person name="Formenti G."/>
            <person name="Durbin R."/>
            <person name="Fedrigo O."/>
            <person name="Jarvis E.D."/>
        </authorList>
    </citation>
    <scope>NUCLEOTIDE SEQUENCE [LARGE SCALE GENOMIC DNA]</scope>
</reference>
<evidence type="ECO:0000256" key="5">
    <source>
        <dbReference type="ARBA" id="ARBA00023015"/>
    </source>
</evidence>
<evidence type="ECO:0000256" key="8">
    <source>
        <dbReference type="ARBA" id="ARBA00023242"/>
    </source>
</evidence>
<dbReference type="GO" id="GO:0005829">
    <property type="term" value="C:cytosol"/>
    <property type="evidence" value="ECO:0007669"/>
    <property type="project" value="UniProtKB-SubCell"/>
</dbReference>
<reference evidence="12" key="2">
    <citation type="submission" date="2025-08" db="UniProtKB">
        <authorList>
            <consortium name="Ensembl"/>
        </authorList>
    </citation>
    <scope>IDENTIFICATION</scope>
</reference>
<keyword evidence="13" id="KW-1185">Reference proteome</keyword>
<reference evidence="12" key="3">
    <citation type="submission" date="2025-09" db="UniProtKB">
        <authorList>
            <consortium name="Ensembl"/>
        </authorList>
    </citation>
    <scope>IDENTIFICATION</scope>
</reference>
<dbReference type="GO" id="GO:0005776">
    <property type="term" value="C:autophagosome"/>
    <property type="evidence" value="ECO:0007669"/>
    <property type="project" value="UniProtKB-SubCell"/>
</dbReference>
<dbReference type="PANTHER" id="PTHR31671">
    <property type="entry name" value="DIABETES AND OBESITY REGULATED, ISOFORM G"/>
    <property type="match status" value="1"/>
</dbReference>
<dbReference type="GeneTree" id="ENSGT00980000199461"/>
<evidence type="ECO:0008006" key="14">
    <source>
        <dbReference type="Google" id="ProtNLM"/>
    </source>
</evidence>
<dbReference type="Proteomes" id="UP000265140">
    <property type="component" value="Chromosome 17"/>
</dbReference>
<keyword evidence="5" id="KW-0805">Transcription regulation</keyword>
<feature type="compositionally biased region" description="Basic and acidic residues" evidence="11">
    <location>
        <begin position="29"/>
        <end position="41"/>
    </location>
</feature>
<dbReference type="GO" id="GO:0045893">
    <property type="term" value="P:positive regulation of DNA-templated transcription"/>
    <property type="evidence" value="ECO:0007669"/>
    <property type="project" value="TreeGrafter"/>
</dbReference>
<evidence type="ECO:0000256" key="3">
    <source>
        <dbReference type="ARBA" id="ARBA00022490"/>
    </source>
</evidence>
<keyword evidence="4" id="KW-0072">Autophagy</keyword>
<evidence type="ECO:0000256" key="2">
    <source>
        <dbReference type="ARBA" id="ARBA00004514"/>
    </source>
</evidence>
<accession>A0AAY5K7A2</accession>
<evidence type="ECO:0000256" key="10">
    <source>
        <dbReference type="ARBA" id="ARBA00034306"/>
    </source>
</evidence>
<dbReference type="GO" id="GO:0031410">
    <property type="term" value="C:cytoplasmic vesicle"/>
    <property type="evidence" value="ECO:0007669"/>
    <property type="project" value="UniProtKB-KW"/>
</dbReference>
<proteinExistence type="predicted"/>
<dbReference type="InterPro" id="IPR029431">
    <property type="entry name" value="TP53INP"/>
</dbReference>
<evidence type="ECO:0000256" key="9">
    <source>
        <dbReference type="ARBA" id="ARBA00023329"/>
    </source>
</evidence>
<name>A0AAY5K7A2_ESOLU</name>
<keyword evidence="8" id="KW-0539">Nucleus</keyword>
<organism evidence="12 13">
    <name type="scientific">Esox lucius</name>
    <name type="common">Northern pike</name>
    <dbReference type="NCBI Taxonomy" id="8010"/>
    <lineage>
        <taxon>Eukaryota</taxon>
        <taxon>Metazoa</taxon>
        <taxon>Chordata</taxon>
        <taxon>Craniata</taxon>
        <taxon>Vertebrata</taxon>
        <taxon>Euteleostomi</taxon>
        <taxon>Actinopterygii</taxon>
        <taxon>Neopterygii</taxon>
        <taxon>Teleostei</taxon>
        <taxon>Protacanthopterygii</taxon>
        <taxon>Esociformes</taxon>
        <taxon>Esocidae</taxon>
        <taxon>Esox</taxon>
    </lineage>
</organism>
<evidence type="ECO:0000256" key="6">
    <source>
        <dbReference type="ARBA" id="ARBA00023159"/>
    </source>
</evidence>
<feature type="region of interest" description="Disordered" evidence="11">
    <location>
        <begin position="22"/>
        <end position="64"/>
    </location>
</feature>